<dbReference type="PANTHER" id="PTHR15955">
    <property type="entry name" value="RWD DOMAIN CONTAINING PROTEIN 2"/>
    <property type="match status" value="1"/>
</dbReference>
<dbReference type="CDD" id="cd24163">
    <property type="entry name" value="RWDD2_C"/>
    <property type="match status" value="1"/>
</dbReference>
<dbReference type="RefSeq" id="XP_007931012.1">
    <property type="nucleotide sequence ID" value="XM_007932821.1"/>
</dbReference>
<dbReference type="InterPro" id="IPR016135">
    <property type="entry name" value="UBQ-conjugating_enzyme/RWD"/>
</dbReference>
<dbReference type="HOGENOM" id="CLU_064566_0_0_1"/>
<dbReference type="SUPFAM" id="SSF54495">
    <property type="entry name" value="UBC-like"/>
    <property type="match status" value="1"/>
</dbReference>
<proteinExistence type="predicted"/>
<evidence type="ECO:0000313" key="3">
    <source>
        <dbReference type="Proteomes" id="UP000016932"/>
    </source>
</evidence>
<reference evidence="2 3" key="1">
    <citation type="journal article" date="2012" name="PLoS Pathog.">
        <title>Diverse lifestyles and strategies of plant pathogenesis encoded in the genomes of eighteen Dothideomycetes fungi.</title>
        <authorList>
            <person name="Ohm R.A."/>
            <person name="Feau N."/>
            <person name="Henrissat B."/>
            <person name="Schoch C.L."/>
            <person name="Horwitz B.A."/>
            <person name="Barry K.W."/>
            <person name="Condon B.J."/>
            <person name="Copeland A.C."/>
            <person name="Dhillon B."/>
            <person name="Glaser F."/>
            <person name="Hesse C.N."/>
            <person name="Kosti I."/>
            <person name="LaButti K."/>
            <person name="Lindquist E.A."/>
            <person name="Lucas S."/>
            <person name="Salamov A.A."/>
            <person name="Bradshaw R.E."/>
            <person name="Ciuffetti L."/>
            <person name="Hamelin R.C."/>
            <person name="Kema G.H.J."/>
            <person name="Lawrence C."/>
            <person name="Scott J.A."/>
            <person name="Spatafora J.W."/>
            <person name="Turgeon B.G."/>
            <person name="de Wit P.J.G.M."/>
            <person name="Zhong S."/>
            <person name="Goodwin S.B."/>
            <person name="Grigoriev I.V."/>
        </authorList>
    </citation>
    <scope>NUCLEOTIDE SEQUENCE [LARGE SCALE GENOMIC DNA]</scope>
    <source>
        <strain evidence="2 3">CIRAD86</strain>
    </source>
</reference>
<dbReference type="PANTHER" id="PTHR15955:SF10">
    <property type="entry name" value="DUF1115 DOMAIN PROTEIN (AFU_ORTHOLOGUE AFUA_5G14750)"/>
    <property type="match status" value="1"/>
</dbReference>
<dbReference type="InterPro" id="IPR010541">
    <property type="entry name" value="Prp3_C"/>
</dbReference>
<feature type="domain" description="Small nuclear ribonucleoprotein Prp3 C-terminal" evidence="1">
    <location>
        <begin position="165"/>
        <end position="253"/>
    </location>
</feature>
<dbReference type="EMBL" id="KB446563">
    <property type="protein sequence ID" value="EME78711.1"/>
    <property type="molecule type" value="Genomic_DNA"/>
</dbReference>
<evidence type="ECO:0000313" key="2">
    <source>
        <dbReference type="EMBL" id="EME78711.1"/>
    </source>
</evidence>
<dbReference type="PIRSF" id="PIRSF038021">
    <property type="entry name" value="UCP038021_RWDD2"/>
    <property type="match status" value="1"/>
</dbReference>
<dbReference type="Gene3D" id="3.10.110.10">
    <property type="entry name" value="Ubiquitin Conjugating Enzyme"/>
    <property type="match status" value="1"/>
</dbReference>
<keyword evidence="3" id="KW-1185">Reference proteome</keyword>
<evidence type="ECO:0000259" key="1">
    <source>
        <dbReference type="Pfam" id="PF06544"/>
    </source>
</evidence>
<dbReference type="KEGG" id="pfj:MYCFIDRAFT_157469"/>
<dbReference type="AlphaFoldDB" id="M3A2T9"/>
<dbReference type="InterPro" id="IPR059181">
    <property type="entry name" value="RWDD2A-B_C"/>
</dbReference>
<accession>M3A2T9</accession>
<name>M3A2T9_PSEFD</name>
<organism evidence="2 3">
    <name type="scientific">Pseudocercospora fijiensis (strain CIRAD86)</name>
    <name type="common">Black leaf streak disease fungus</name>
    <name type="synonym">Mycosphaerella fijiensis</name>
    <dbReference type="NCBI Taxonomy" id="383855"/>
    <lineage>
        <taxon>Eukaryota</taxon>
        <taxon>Fungi</taxon>
        <taxon>Dikarya</taxon>
        <taxon>Ascomycota</taxon>
        <taxon>Pezizomycotina</taxon>
        <taxon>Dothideomycetes</taxon>
        <taxon>Dothideomycetidae</taxon>
        <taxon>Mycosphaerellales</taxon>
        <taxon>Mycosphaerellaceae</taxon>
        <taxon>Pseudocercospora</taxon>
    </lineage>
</organism>
<dbReference type="eggNOG" id="ENOG502S0MQ">
    <property type="taxonomic scope" value="Eukaryota"/>
</dbReference>
<dbReference type="Proteomes" id="UP000016932">
    <property type="component" value="Unassembled WGS sequence"/>
</dbReference>
<dbReference type="GeneID" id="19331901"/>
<gene>
    <name evidence="2" type="ORF">MYCFIDRAFT_157469</name>
</gene>
<dbReference type="Pfam" id="PF06544">
    <property type="entry name" value="Prp3_C"/>
    <property type="match status" value="1"/>
</dbReference>
<protein>
    <recommendedName>
        <fullName evidence="1">Small nuclear ribonucleoprotein Prp3 C-terminal domain-containing protein</fullName>
    </recommendedName>
</protein>
<dbReference type="InterPro" id="IPR017359">
    <property type="entry name" value="Phi-like"/>
</dbReference>
<dbReference type="VEuPathDB" id="FungiDB:MYCFIDRAFT_157469"/>
<sequence>MAVEHLPCDLLAYQLDQIDLLRAMFPEQDELSTDEQNQQLISSLRQWCEGVEAAKPARVPEAVSFTLALQVLREVGEARSISMYIQVPLTRDNTAPEAPPLKIRVRQPDWLTKAELAQVINGMPQEDALSAIEHVREQASDYLTLRQESSISITKASSQPIVRVWFYFPSIGTREKRDDIVKYGPSYGLSGFLLAGKPGILCLEGGAQDIDDYMKFIKTESWGDIPSQHKKVSERHRETQDVVRAFEGMQEITDQLEKRGERSNRGDMKALESWLVERGLRMAFERVLM</sequence>